<dbReference type="InterPro" id="IPR043135">
    <property type="entry name" value="Fur_C"/>
</dbReference>
<keyword evidence="7" id="KW-0479">Metal-binding</keyword>
<dbReference type="GO" id="GO:0008270">
    <property type="term" value="F:zinc ion binding"/>
    <property type="evidence" value="ECO:0007669"/>
    <property type="project" value="TreeGrafter"/>
</dbReference>
<dbReference type="GO" id="GO:0045892">
    <property type="term" value="P:negative regulation of DNA-templated transcription"/>
    <property type="evidence" value="ECO:0007669"/>
    <property type="project" value="TreeGrafter"/>
</dbReference>
<keyword evidence="8" id="KW-0408">Iron</keyword>
<keyword evidence="2" id="KW-0678">Repressor</keyword>
<feature type="binding site" evidence="7">
    <location>
        <position position="89"/>
    </location>
    <ligand>
        <name>Zn(2+)</name>
        <dbReference type="ChEBI" id="CHEBI:29105"/>
    </ligand>
</feature>
<evidence type="ECO:0000313" key="10">
    <source>
        <dbReference type="Proteomes" id="UP000231183"/>
    </source>
</evidence>
<sequence>MERLKQKLITAGYPLTKARLAVLDYLSSYHSPISARDLHKKLKHFNQASIYRTLNLFEDLRVVNMEVIDKEKVFCLADKPHHHIICKKCGYMEKIKCKHSFENYKNFSNIYHRLTLIGVCKKCLT</sequence>
<comment type="cofactor">
    <cofactor evidence="7">
        <name>Zn(2+)</name>
        <dbReference type="ChEBI" id="CHEBI:29105"/>
    </cofactor>
    <text evidence="7">Binds 1 zinc ion per subunit.</text>
</comment>
<evidence type="ECO:0000313" key="9">
    <source>
        <dbReference type="EMBL" id="PIT87760.1"/>
    </source>
</evidence>
<keyword evidence="4" id="KW-0805">Transcription regulation</keyword>
<dbReference type="Gene3D" id="1.10.10.10">
    <property type="entry name" value="Winged helix-like DNA-binding domain superfamily/Winged helix DNA-binding domain"/>
    <property type="match status" value="1"/>
</dbReference>
<reference evidence="10" key="1">
    <citation type="submission" date="2017-09" db="EMBL/GenBank/DDBJ databases">
        <title>Depth-based differentiation of microbial function through sediment-hosted aquifers and enrichment of novel symbionts in the deep terrestrial subsurface.</title>
        <authorList>
            <person name="Probst A.J."/>
            <person name="Ladd B."/>
            <person name="Jarett J.K."/>
            <person name="Geller-Mcgrath D.E."/>
            <person name="Sieber C.M.K."/>
            <person name="Emerson J.B."/>
            <person name="Anantharaman K."/>
            <person name="Thomas B.C."/>
            <person name="Malmstrom R."/>
            <person name="Stieglmeier M."/>
            <person name="Klingl A."/>
            <person name="Woyke T."/>
            <person name="Ryan C.M."/>
            <person name="Banfield J.F."/>
        </authorList>
    </citation>
    <scope>NUCLEOTIDE SEQUENCE [LARGE SCALE GENOMIC DNA]</scope>
</reference>
<evidence type="ECO:0000256" key="3">
    <source>
        <dbReference type="ARBA" id="ARBA00022833"/>
    </source>
</evidence>
<protein>
    <recommendedName>
        <fullName evidence="11">Transcriptional repressor</fullName>
    </recommendedName>
</protein>
<evidence type="ECO:0000256" key="7">
    <source>
        <dbReference type="PIRSR" id="PIRSR602481-1"/>
    </source>
</evidence>
<keyword evidence="6" id="KW-0804">Transcription</keyword>
<evidence type="ECO:0008006" key="11">
    <source>
        <dbReference type="Google" id="ProtNLM"/>
    </source>
</evidence>
<comment type="similarity">
    <text evidence="1">Belongs to the Fur family.</text>
</comment>
<dbReference type="GO" id="GO:1900376">
    <property type="term" value="P:regulation of secondary metabolite biosynthetic process"/>
    <property type="evidence" value="ECO:0007669"/>
    <property type="project" value="TreeGrafter"/>
</dbReference>
<evidence type="ECO:0000256" key="5">
    <source>
        <dbReference type="ARBA" id="ARBA00023125"/>
    </source>
</evidence>
<dbReference type="Proteomes" id="UP000231183">
    <property type="component" value="Unassembled WGS sequence"/>
</dbReference>
<feature type="binding site" evidence="7">
    <location>
        <position position="123"/>
    </location>
    <ligand>
        <name>Zn(2+)</name>
        <dbReference type="ChEBI" id="CHEBI:29105"/>
    </ligand>
</feature>
<evidence type="ECO:0000256" key="1">
    <source>
        <dbReference type="ARBA" id="ARBA00007957"/>
    </source>
</evidence>
<gene>
    <name evidence="9" type="ORF">COU31_01135</name>
</gene>
<feature type="binding site" evidence="7">
    <location>
        <position position="86"/>
    </location>
    <ligand>
        <name>Zn(2+)</name>
        <dbReference type="ChEBI" id="CHEBI:29105"/>
    </ligand>
</feature>
<dbReference type="SUPFAM" id="SSF46785">
    <property type="entry name" value="Winged helix' DNA-binding domain"/>
    <property type="match status" value="1"/>
</dbReference>
<keyword evidence="5" id="KW-0238">DNA-binding</keyword>
<evidence type="ECO:0000256" key="8">
    <source>
        <dbReference type="PIRSR" id="PIRSR602481-2"/>
    </source>
</evidence>
<evidence type="ECO:0000256" key="4">
    <source>
        <dbReference type="ARBA" id="ARBA00023015"/>
    </source>
</evidence>
<dbReference type="EMBL" id="PFBX01000007">
    <property type="protein sequence ID" value="PIT87760.1"/>
    <property type="molecule type" value="Genomic_DNA"/>
</dbReference>
<feature type="binding site" evidence="7">
    <location>
        <position position="120"/>
    </location>
    <ligand>
        <name>Zn(2+)</name>
        <dbReference type="ChEBI" id="CHEBI:29105"/>
    </ligand>
</feature>
<dbReference type="InterPro" id="IPR036390">
    <property type="entry name" value="WH_DNA-bd_sf"/>
</dbReference>
<dbReference type="Gene3D" id="3.30.1490.190">
    <property type="match status" value="1"/>
</dbReference>
<organism evidence="9 10">
    <name type="scientific">Candidatus Magasanikbacteria bacterium CG10_big_fil_rev_8_21_14_0_10_40_10</name>
    <dbReference type="NCBI Taxonomy" id="1974648"/>
    <lineage>
        <taxon>Bacteria</taxon>
        <taxon>Candidatus Magasanikiibacteriota</taxon>
    </lineage>
</organism>
<dbReference type="GO" id="GO:0000976">
    <property type="term" value="F:transcription cis-regulatory region binding"/>
    <property type="evidence" value="ECO:0007669"/>
    <property type="project" value="TreeGrafter"/>
</dbReference>
<proteinExistence type="inferred from homology"/>
<dbReference type="InterPro" id="IPR036388">
    <property type="entry name" value="WH-like_DNA-bd_sf"/>
</dbReference>
<accession>A0A2M6W4V5</accession>
<evidence type="ECO:0000256" key="2">
    <source>
        <dbReference type="ARBA" id="ARBA00022491"/>
    </source>
</evidence>
<dbReference type="PANTHER" id="PTHR33202:SF8">
    <property type="entry name" value="PEROXIDE-RESPONSIVE REPRESSOR PERR"/>
    <property type="match status" value="1"/>
</dbReference>
<dbReference type="PANTHER" id="PTHR33202">
    <property type="entry name" value="ZINC UPTAKE REGULATION PROTEIN"/>
    <property type="match status" value="1"/>
</dbReference>
<dbReference type="GO" id="GO:0003700">
    <property type="term" value="F:DNA-binding transcription factor activity"/>
    <property type="evidence" value="ECO:0007669"/>
    <property type="project" value="InterPro"/>
</dbReference>
<comment type="cofactor">
    <cofactor evidence="8">
        <name>Mn(2+)</name>
        <dbReference type="ChEBI" id="CHEBI:29035"/>
    </cofactor>
    <cofactor evidence="8">
        <name>Fe(2+)</name>
        <dbReference type="ChEBI" id="CHEBI:29033"/>
    </cofactor>
    <text evidence="8">Binds 1 Mn(2+) or Fe(2+) ion per subunit.</text>
</comment>
<comment type="caution">
    <text evidence="9">The sequence shown here is derived from an EMBL/GenBank/DDBJ whole genome shotgun (WGS) entry which is preliminary data.</text>
</comment>
<feature type="binding site" evidence="8">
    <location>
        <position position="112"/>
    </location>
    <ligand>
        <name>Fe cation</name>
        <dbReference type="ChEBI" id="CHEBI:24875"/>
    </ligand>
</feature>
<dbReference type="AlphaFoldDB" id="A0A2M6W4V5"/>
<name>A0A2M6W4V5_9BACT</name>
<dbReference type="Pfam" id="PF01475">
    <property type="entry name" value="FUR"/>
    <property type="match status" value="1"/>
</dbReference>
<keyword evidence="3 7" id="KW-0862">Zinc</keyword>
<dbReference type="InterPro" id="IPR002481">
    <property type="entry name" value="FUR"/>
</dbReference>
<evidence type="ECO:0000256" key="6">
    <source>
        <dbReference type="ARBA" id="ARBA00023163"/>
    </source>
</evidence>